<proteinExistence type="predicted"/>
<dbReference type="PANTHER" id="PTHR20854:SF4">
    <property type="entry name" value="INOSITOL-1-MONOPHOSPHATASE-RELATED"/>
    <property type="match status" value="1"/>
</dbReference>
<comment type="caution">
    <text evidence="6">The sequence shown here is derived from an EMBL/GenBank/DDBJ whole genome shotgun (WGS) entry which is preliminary data.</text>
</comment>
<feature type="binding site" evidence="5">
    <location>
        <position position="83"/>
    </location>
    <ligand>
        <name>Mg(2+)</name>
        <dbReference type="ChEBI" id="CHEBI:18420"/>
        <label>1</label>
        <note>catalytic</note>
    </ligand>
</feature>
<feature type="binding site" evidence="5">
    <location>
        <position position="85"/>
    </location>
    <ligand>
        <name>Mg(2+)</name>
        <dbReference type="ChEBI" id="CHEBI:18420"/>
        <label>1</label>
        <note>catalytic</note>
    </ligand>
</feature>
<comment type="cofactor">
    <cofactor evidence="1 5">
        <name>Mg(2+)</name>
        <dbReference type="ChEBI" id="CHEBI:18420"/>
    </cofactor>
</comment>
<reference evidence="6" key="2">
    <citation type="journal article" date="2021" name="PeerJ">
        <title>Extensive microbial diversity within the chicken gut microbiome revealed by metagenomics and culture.</title>
        <authorList>
            <person name="Gilroy R."/>
            <person name="Ravi A."/>
            <person name="Getino M."/>
            <person name="Pursley I."/>
            <person name="Horton D.L."/>
            <person name="Alikhan N.F."/>
            <person name="Baker D."/>
            <person name="Gharbi K."/>
            <person name="Hall N."/>
            <person name="Watson M."/>
            <person name="Adriaenssens E.M."/>
            <person name="Foster-Nyarko E."/>
            <person name="Jarju S."/>
            <person name="Secka A."/>
            <person name="Antonio M."/>
            <person name="Oren A."/>
            <person name="Chaudhuri R.R."/>
            <person name="La Ragione R."/>
            <person name="Hildebrand F."/>
            <person name="Pallen M.J."/>
        </authorList>
    </citation>
    <scope>NUCLEOTIDE SEQUENCE</scope>
    <source>
        <strain evidence="6">14700</strain>
    </source>
</reference>
<dbReference type="GO" id="GO:0008934">
    <property type="term" value="F:inositol monophosphate 1-phosphatase activity"/>
    <property type="evidence" value="ECO:0007669"/>
    <property type="project" value="TreeGrafter"/>
</dbReference>
<evidence type="ECO:0000256" key="4">
    <source>
        <dbReference type="ARBA" id="ARBA00022842"/>
    </source>
</evidence>
<feature type="binding site" evidence="5">
    <location>
        <position position="86"/>
    </location>
    <ligand>
        <name>Mg(2+)</name>
        <dbReference type="ChEBI" id="CHEBI:18420"/>
        <label>1</label>
        <note>catalytic</note>
    </ligand>
</feature>
<keyword evidence="3" id="KW-0378">Hydrolase</keyword>
<dbReference type="Proteomes" id="UP000810292">
    <property type="component" value="Unassembled WGS sequence"/>
</dbReference>
<evidence type="ECO:0000313" key="6">
    <source>
        <dbReference type="EMBL" id="MBO8468841.1"/>
    </source>
</evidence>
<name>A0A9D9NCV5_9SPIO</name>
<dbReference type="Gene3D" id="3.30.540.10">
    <property type="entry name" value="Fructose-1,6-Bisphosphatase, subunit A, domain 1"/>
    <property type="match status" value="1"/>
</dbReference>
<evidence type="ECO:0000256" key="1">
    <source>
        <dbReference type="ARBA" id="ARBA00001946"/>
    </source>
</evidence>
<dbReference type="PROSITE" id="PS00629">
    <property type="entry name" value="IMP_1"/>
    <property type="match status" value="1"/>
</dbReference>
<feature type="non-terminal residue" evidence="6">
    <location>
        <position position="199"/>
    </location>
</feature>
<dbReference type="EMBL" id="JADIMF010000057">
    <property type="protein sequence ID" value="MBO8468841.1"/>
    <property type="molecule type" value="Genomic_DNA"/>
</dbReference>
<sequence>MTDNKKRFEVALEAAASASSFLLSHENLRHEINRKGSNDYVTLADKKCEEIIINRILESFPDDAVLGEESGKRGDTESRWIIDPIDGTVDFMSSFPNYTVSIAYEDEEGIVFGVVSVPRQNEVFSAYRGDGAYLNGKRIYTDETTPLSETVAILVPPHRYHELLDGYMVKMRKFYEHVSDMRSLGSAAISLCYTAAGRV</sequence>
<evidence type="ECO:0000256" key="3">
    <source>
        <dbReference type="ARBA" id="ARBA00022801"/>
    </source>
</evidence>
<organism evidence="6 7">
    <name type="scientific">Candidatus Ornithospirochaeta stercoravium</name>
    <dbReference type="NCBI Taxonomy" id="2840897"/>
    <lineage>
        <taxon>Bacteria</taxon>
        <taxon>Pseudomonadati</taxon>
        <taxon>Spirochaetota</taxon>
        <taxon>Spirochaetia</taxon>
        <taxon>Spirochaetales</taxon>
        <taxon>Spirochaetaceae</taxon>
        <taxon>Spirochaetaceae incertae sedis</taxon>
        <taxon>Candidatus Ornithospirochaeta</taxon>
    </lineage>
</organism>
<dbReference type="GO" id="GO:0006020">
    <property type="term" value="P:inositol metabolic process"/>
    <property type="evidence" value="ECO:0007669"/>
    <property type="project" value="TreeGrafter"/>
</dbReference>
<keyword evidence="2 5" id="KW-0479">Metal-binding</keyword>
<reference evidence="6" key="1">
    <citation type="submission" date="2020-10" db="EMBL/GenBank/DDBJ databases">
        <authorList>
            <person name="Gilroy R."/>
        </authorList>
    </citation>
    <scope>NUCLEOTIDE SEQUENCE</scope>
    <source>
        <strain evidence="6">14700</strain>
    </source>
</reference>
<protein>
    <submittedName>
        <fullName evidence="6">Inositol monophosphatase</fullName>
    </submittedName>
</protein>
<gene>
    <name evidence="6" type="ORF">IAA72_03545</name>
</gene>
<evidence type="ECO:0000256" key="5">
    <source>
        <dbReference type="PIRSR" id="PIRSR600760-2"/>
    </source>
</evidence>
<dbReference type="Pfam" id="PF00459">
    <property type="entry name" value="Inositol_P"/>
    <property type="match status" value="1"/>
</dbReference>
<evidence type="ECO:0000256" key="2">
    <source>
        <dbReference type="ARBA" id="ARBA00022723"/>
    </source>
</evidence>
<dbReference type="PANTHER" id="PTHR20854">
    <property type="entry name" value="INOSITOL MONOPHOSPHATASE"/>
    <property type="match status" value="1"/>
</dbReference>
<dbReference type="GO" id="GO:0046872">
    <property type="term" value="F:metal ion binding"/>
    <property type="evidence" value="ECO:0007669"/>
    <property type="project" value="UniProtKB-KW"/>
</dbReference>
<keyword evidence="4 5" id="KW-0460">Magnesium</keyword>
<dbReference type="InterPro" id="IPR020583">
    <property type="entry name" value="Inositol_monoP_metal-BS"/>
</dbReference>
<dbReference type="PRINTS" id="PR00377">
    <property type="entry name" value="IMPHPHTASES"/>
</dbReference>
<dbReference type="Gene3D" id="3.40.190.80">
    <property type="match status" value="1"/>
</dbReference>
<dbReference type="FunFam" id="3.30.540.10:FF:000003">
    <property type="entry name" value="Inositol-1-monophosphatase"/>
    <property type="match status" value="1"/>
</dbReference>
<dbReference type="AlphaFoldDB" id="A0A9D9NCV5"/>
<accession>A0A9D9NCV5</accession>
<dbReference type="SUPFAM" id="SSF56655">
    <property type="entry name" value="Carbohydrate phosphatase"/>
    <property type="match status" value="1"/>
</dbReference>
<dbReference type="GO" id="GO:0007165">
    <property type="term" value="P:signal transduction"/>
    <property type="evidence" value="ECO:0007669"/>
    <property type="project" value="TreeGrafter"/>
</dbReference>
<feature type="binding site" evidence="5">
    <location>
        <position position="68"/>
    </location>
    <ligand>
        <name>Mg(2+)</name>
        <dbReference type="ChEBI" id="CHEBI:18420"/>
        <label>1</label>
        <note>catalytic</note>
    </ligand>
</feature>
<evidence type="ECO:0000313" key="7">
    <source>
        <dbReference type="Proteomes" id="UP000810292"/>
    </source>
</evidence>
<dbReference type="InterPro" id="IPR000760">
    <property type="entry name" value="Inositol_monophosphatase-like"/>
</dbReference>